<comment type="caution">
    <text evidence="16">The sequence shown here is derived from an EMBL/GenBank/DDBJ whole genome shotgun (WGS) entry which is preliminary data.</text>
</comment>
<dbReference type="EC" id="2.4.1.17" evidence="3"/>
<dbReference type="Proteomes" id="UP000606274">
    <property type="component" value="Unassembled WGS sequence"/>
</dbReference>
<keyword evidence="11" id="KW-0325">Glycoprotein</keyword>
<dbReference type="FunFam" id="3.40.50.2000:FF:000021">
    <property type="entry name" value="UDP-glucuronosyltransferase"/>
    <property type="match status" value="1"/>
</dbReference>
<comment type="similarity">
    <text evidence="2 12">Belongs to the UDP-glycosyltransferase family.</text>
</comment>
<keyword evidence="4 12" id="KW-0328">Glycosyltransferase</keyword>
<evidence type="ECO:0000256" key="12">
    <source>
        <dbReference type="RuleBase" id="RU003718"/>
    </source>
</evidence>
<organism evidence="16 17">
    <name type="scientific">Silurus meridionalis</name>
    <name type="common">Southern catfish</name>
    <name type="synonym">Silurus soldatovi meridionalis</name>
    <dbReference type="NCBI Taxonomy" id="175797"/>
    <lineage>
        <taxon>Eukaryota</taxon>
        <taxon>Metazoa</taxon>
        <taxon>Chordata</taxon>
        <taxon>Craniata</taxon>
        <taxon>Vertebrata</taxon>
        <taxon>Euteleostomi</taxon>
        <taxon>Actinopterygii</taxon>
        <taxon>Neopterygii</taxon>
        <taxon>Teleostei</taxon>
        <taxon>Ostariophysi</taxon>
        <taxon>Siluriformes</taxon>
        <taxon>Siluridae</taxon>
        <taxon>Silurus</taxon>
    </lineage>
</organism>
<protein>
    <recommendedName>
        <fullName evidence="3">glucuronosyltransferase</fullName>
        <ecNumber evidence="3">2.4.1.17</ecNumber>
    </recommendedName>
</protein>
<keyword evidence="10 14" id="KW-0472">Membrane</keyword>
<dbReference type="CDD" id="cd03784">
    <property type="entry name" value="GT1_Gtf-like"/>
    <property type="match status" value="1"/>
</dbReference>
<dbReference type="PANTHER" id="PTHR48043:SF161">
    <property type="entry name" value="UDP GLUCURONOSYLTRANSFERASE FAMILY 1 MEMBER A1"/>
    <property type="match status" value="1"/>
</dbReference>
<evidence type="ECO:0000256" key="7">
    <source>
        <dbReference type="ARBA" id="ARBA00022729"/>
    </source>
</evidence>
<evidence type="ECO:0000256" key="4">
    <source>
        <dbReference type="ARBA" id="ARBA00022676"/>
    </source>
</evidence>
<feature type="signal peptide" evidence="15">
    <location>
        <begin position="1"/>
        <end position="26"/>
    </location>
</feature>
<keyword evidence="8" id="KW-0256">Endoplasmic reticulum</keyword>
<dbReference type="InterPro" id="IPR035595">
    <property type="entry name" value="UDP_glycos_trans_CS"/>
</dbReference>
<dbReference type="InterPro" id="IPR050271">
    <property type="entry name" value="UDP-glycosyltransferase"/>
</dbReference>
<dbReference type="EMBL" id="JABFDY010000026">
    <property type="protein sequence ID" value="KAF7688202.1"/>
    <property type="molecule type" value="Genomic_DNA"/>
</dbReference>
<comment type="subcellular location">
    <subcellularLocation>
        <location evidence="1">Endoplasmic reticulum membrane</location>
        <topology evidence="1">Single-pass membrane protein</topology>
    </subcellularLocation>
</comment>
<proteinExistence type="inferred from homology"/>
<dbReference type="FunFam" id="3.40.50.2000:FF:000066">
    <property type="entry name" value="UDP-glucuronosyltransferase 1-1"/>
    <property type="match status" value="1"/>
</dbReference>
<feature type="compositionally biased region" description="Low complexity" evidence="13">
    <location>
        <begin position="45"/>
        <end position="58"/>
    </location>
</feature>
<reference evidence="16" key="1">
    <citation type="submission" date="2020-08" db="EMBL/GenBank/DDBJ databases">
        <title>Chromosome-level assembly of Southern catfish (Silurus meridionalis) provides insights into visual adaptation to the nocturnal and benthic lifestyles.</title>
        <authorList>
            <person name="Zhang Y."/>
            <person name="Wang D."/>
            <person name="Peng Z."/>
        </authorList>
    </citation>
    <scope>NUCLEOTIDE SEQUENCE</scope>
    <source>
        <strain evidence="16">SWU-2019-XX</strain>
        <tissue evidence="16">Muscle</tissue>
    </source>
</reference>
<evidence type="ECO:0000256" key="1">
    <source>
        <dbReference type="ARBA" id="ARBA00004389"/>
    </source>
</evidence>
<evidence type="ECO:0000256" key="5">
    <source>
        <dbReference type="ARBA" id="ARBA00022679"/>
    </source>
</evidence>
<evidence type="ECO:0000256" key="3">
    <source>
        <dbReference type="ARBA" id="ARBA00012544"/>
    </source>
</evidence>
<dbReference type="GO" id="GO:0015020">
    <property type="term" value="F:glucuronosyltransferase activity"/>
    <property type="evidence" value="ECO:0007669"/>
    <property type="project" value="UniProtKB-EC"/>
</dbReference>
<evidence type="ECO:0000256" key="2">
    <source>
        <dbReference type="ARBA" id="ARBA00009995"/>
    </source>
</evidence>
<evidence type="ECO:0000256" key="14">
    <source>
        <dbReference type="SAM" id="Phobius"/>
    </source>
</evidence>
<evidence type="ECO:0000256" key="13">
    <source>
        <dbReference type="SAM" id="MobiDB-lite"/>
    </source>
</evidence>
<name>A0A8T0ACG4_SILME</name>
<gene>
    <name evidence="16" type="ORF">HF521_014208</name>
</gene>
<dbReference type="PANTHER" id="PTHR48043">
    <property type="entry name" value="EG:EG0003.4 PROTEIN-RELATED"/>
    <property type="match status" value="1"/>
</dbReference>
<dbReference type="SUPFAM" id="SSF53756">
    <property type="entry name" value="UDP-Glycosyltransferase/glycogen phosphorylase"/>
    <property type="match status" value="1"/>
</dbReference>
<evidence type="ECO:0000313" key="17">
    <source>
        <dbReference type="Proteomes" id="UP000606274"/>
    </source>
</evidence>
<dbReference type="GO" id="GO:0005789">
    <property type="term" value="C:endoplasmic reticulum membrane"/>
    <property type="evidence" value="ECO:0007669"/>
    <property type="project" value="UniProtKB-SubCell"/>
</dbReference>
<evidence type="ECO:0000256" key="15">
    <source>
        <dbReference type="SAM" id="SignalP"/>
    </source>
</evidence>
<evidence type="ECO:0000313" key="16">
    <source>
        <dbReference type="EMBL" id="KAF7688202.1"/>
    </source>
</evidence>
<keyword evidence="17" id="KW-1185">Reference proteome</keyword>
<dbReference type="PROSITE" id="PS00375">
    <property type="entry name" value="UDPGT"/>
    <property type="match status" value="1"/>
</dbReference>
<dbReference type="InterPro" id="IPR002213">
    <property type="entry name" value="UDP_glucos_trans"/>
</dbReference>
<evidence type="ECO:0000256" key="6">
    <source>
        <dbReference type="ARBA" id="ARBA00022692"/>
    </source>
</evidence>
<evidence type="ECO:0000256" key="9">
    <source>
        <dbReference type="ARBA" id="ARBA00022989"/>
    </source>
</evidence>
<accession>A0A8T0ACG4</accession>
<keyword evidence="5 12" id="KW-0808">Transferase</keyword>
<evidence type="ECO:0000256" key="10">
    <source>
        <dbReference type="ARBA" id="ARBA00023136"/>
    </source>
</evidence>
<sequence length="563" mass="63318">MVFWWTLYQSVALLLWSGLAWVSVTAGTFLDRSDGLERIGGSEATTSVGSGGSYSTAGPRERNGSGKLLVVPMDGSHWTGVKAVVQELGRRGHMVLVLMPEVSMRLDSGKHYMSKTFPVPYTQDLFTRMTNNSQQLLGSTAGLIERISGKIKHMREIMNLVMSTSESLLFNHELVEFLRKQEFDAVLTDPVMPTGAILAFNLSLPAVYMLRGLPCGMDAIATACPDPPSYVPRYFTKLTDRMCFTERVFNMVVYMLEPVMCKLLYWGFDDVASRFLQRSISMKEILNTAAIWLLRYDFTMEFPKPLAPNTVLIGGLNCAVSRPLDPEVLEFVEGSEHGFIVFTLGSLVPAMPKEKAAVFFQAFSRIPQRVLWRYTGEVPHEVPRNVKLMRWLPQNDLLGHPKAKAFITHGGSHGIYEGICHSVPMVMMPLFGEQGDNVQRLASRGVGVVLNFYDIRADEVVNALNTVINDSSYKEKMKKLSALHNDQPITPLDLAVYWTEYVMRHKGAEHLRSAAHNLNWVQYHSLDVFGFLLVVMVIVVTVVMKGCMLCLRCCRKLQKRKEE</sequence>
<evidence type="ECO:0000256" key="8">
    <source>
        <dbReference type="ARBA" id="ARBA00022824"/>
    </source>
</evidence>
<feature type="transmembrane region" description="Helical" evidence="14">
    <location>
        <begin position="528"/>
        <end position="551"/>
    </location>
</feature>
<evidence type="ECO:0000256" key="11">
    <source>
        <dbReference type="ARBA" id="ARBA00023180"/>
    </source>
</evidence>
<keyword evidence="7 15" id="KW-0732">Signal</keyword>
<feature type="region of interest" description="Disordered" evidence="13">
    <location>
        <begin position="41"/>
        <end position="65"/>
    </location>
</feature>
<dbReference type="OrthoDB" id="5835829at2759"/>
<keyword evidence="6 14" id="KW-0812">Transmembrane</keyword>
<feature type="chain" id="PRO_5035883237" description="glucuronosyltransferase" evidence="15">
    <location>
        <begin position="27"/>
        <end position="563"/>
    </location>
</feature>
<keyword evidence="9 14" id="KW-1133">Transmembrane helix</keyword>
<dbReference type="AlphaFoldDB" id="A0A8T0ACG4"/>
<dbReference type="Gene3D" id="3.40.50.2000">
    <property type="entry name" value="Glycogen Phosphorylase B"/>
    <property type="match status" value="2"/>
</dbReference>
<dbReference type="Pfam" id="PF00201">
    <property type="entry name" value="UDPGT"/>
    <property type="match status" value="1"/>
</dbReference>